<name>A0A371RFU3_9PROT</name>
<gene>
    <name evidence="1" type="ORF">DX908_02905</name>
</gene>
<reference evidence="1 2" key="1">
    <citation type="submission" date="2018-08" db="EMBL/GenBank/DDBJ databases">
        <title>Parvularcula sp. SM1705, isolated from surface water of the South Sea China.</title>
        <authorList>
            <person name="Sun L."/>
        </authorList>
    </citation>
    <scope>NUCLEOTIDE SEQUENCE [LARGE SCALE GENOMIC DNA]</scope>
    <source>
        <strain evidence="1 2">SM1705</strain>
    </source>
</reference>
<accession>A0A371RFU3</accession>
<proteinExistence type="predicted"/>
<dbReference type="Proteomes" id="UP000264589">
    <property type="component" value="Unassembled WGS sequence"/>
</dbReference>
<evidence type="ECO:0000313" key="2">
    <source>
        <dbReference type="Proteomes" id="UP000264589"/>
    </source>
</evidence>
<evidence type="ECO:0000313" key="1">
    <source>
        <dbReference type="EMBL" id="RFB04323.1"/>
    </source>
</evidence>
<dbReference type="EMBL" id="QUQO01000001">
    <property type="protein sequence ID" value="RFB04323.1"/>
    <property type="molecule type" value="Genomic_DNA"/>
</dbReference>
<protein>
    <submittedName>
        <fullName evidence="1">Uncharacterized protein</fullName>
    </submittedName>
</protein>
<dbReference type="AlphaFoldDB" id="A0A371RFU3"/>
<comment type="caution">
    <text evidence="1">The sequence shown here is derived from an EMBL/GenBank/DDBJ whole genome shotgun (WGS) entry which is preliminary data.</text>
</comment>
<keyword evidence="2" id="KW-1185">Reference proteome</keyword>
<sequence length="64" mass="6708">MSAIGTLILTAAATAGAVTLARKVKRRIEAARNFANKANGDEPILDLEVDEASGVWRVSGGQRV</sequence>
<dbReference type="RefSeq" id="WP_116390952.1">
    <property type="nucleotide sequence ID" value="NZ_QUQO01000001.1"/>
</dbReference>
<organism evidence="1 2">
    <name type="scientific">Parvularcula marina</name>
    <dbReference type="NCBI Taxonomy" id="2292771"/>
    <lineage>
        <taxon>Bacteria</taxon>
        <taxon>Pseudomonadati</taxon>
        <taxon>Pseudomonadota</taxon>
        <taxon>Alphaproteobacteria</taxon>
        <taxon>Parvularculales</taxon>
        <taxon>Parvularculaceae</taxon>
        <taxon>Parvularcula</taxon>
    </lineage>
</organism>
<dbReference type="InParanoid" id="A0A371RFU3"/>